<organism evidence="2 3">
    <name type="scientific">Tritrichomonas foetus</name>
    <dbReference type="NCBI Taxonomy" id="1144522"/>
    <lineage>
        <taxon>Eukaryota</taxon>
        <taxon>Metamonada</taxon>
        <taxon>Parabasalia</taxon>
        <taxon>Tritrichomonadida</taxon>
        <taxon>Tritrichomonadidae</taxon>
        <taxon>Tritrichomonas</taxon>
    </lineage>
</organism>
<name>A0A1J4KUD7_9EUKA</name>
<protein>
    <submittedName>
        <fullName evidence="2">Uncharacterized protein</fullName>
    </submittedName>
</protein>
<evidence type="ECO:0000313" key="3">
    <source>
        <dbReference type="Proteomes" id="UP000179807"/>
    </source>
</evidence>
<dbReference type="VEuPathDB" id="TrichDB:TRFO_14666"/>
<feature type="coiled-coil region" evidence="1">
    <location>
        <begin position="341"/>
        <end position="389"/>
    </location>
</feature>
<dbReference type="Proteomes" id="UP000179807">
    <property type="component" value="Unassembled WGS sequence"/>
</dbReference>
<proteinExistence type="predicted"/>
<sequence length="432" mass="50434">MNRSTRFRNGKPASISIRTDKYTSMAVNNAQKEALEDLVQRENDFLEAVRDFSVKAEDLRARQLLVLKGRTKLEDRMIGILTFVTSIELYRRFLEERYMNASQQLAEQVDDLGSYQEFIELNEKSVEQCSSMLQSDVNDQIEAENFEEQLAVDTLISQNSARSMILRIKQQLMAKPSQITSEKPIEISHKSLFDALPDDGEMDLAKLELEKSQELFDKTQTRQQKLNSIHNELEQLENDFHMKIHNSADKYRIKANRIENLRNNLFDIEKMQLDINTMNENNARLKTTLCEALDGDAGIRRDHAIYKRKQDKIDADKCDINFIKNRYEDRRKYAKKRRHIYKKREQEVSVLQAEVDEAEAICCQKIQEVLDLEKQEHEMEVKLNNKLKEIQNIMIQSNEEASFENSCTPVSQVGELQKIITLVSNNENIMLN</sequence>
<evidence type="ECO:0000313" key="2">
    <source>
        <dbReference type="EMBL" id="OHT14883.1"/>
    </source>
</evidence>
<evidence type="ECO:0000256" key="1">
    <source>
        <dbReference type="SAM" id="Coils"/>
    </source>
</evidence>
<keyword evidence="3" id="KW-1185">Reference proteome</keyword>
<keyword evidence="1" id="KW-0175">Coiled coil</keyword>
<reference evidence="2" key="1">
    <citation type="submission" date="2016-10" db="EMBL/GenBank/DDBJ databases">
        <authorList>
            <person name="Benchimol M."/>
            <person name="Almeida L.G."/>
            <person name="Vasconcelos A.T."/>
            <person name="Perreira-Neves A."/>
            <person name="Rosa I.A."/>
            <person name="Tasca T."/>
            <person name="Bogo M.R."/>
            <person name="de Souza W."/>
        </authorList>
    </citation>
    <scope>NUCLEOTIDE SEQUENCE [LARGE SCALE GENOMIC DNA]</scope>
    <source>
        <strain evidence="2">K</strain>
    </source>
</reference>
<comment type="caution">
    <text evidence="2">The sequence shown here is derived from an EMBL/GenBank/DDBJ whole genome shotgun (WGS) entry which is preliminary data.</text>
</comment>
<dbReference type="AlphaFoldDB" id="A0A1J4KUD7"/>
<dbReference type="EMBL" id="MLAK01000303">
    <property type="protein sequence ID" value="OHT14883.1"/>
    <property type="molecule type" value="Genomic_DNA"/>
</dbReference>
<dbReference type="GeneID" id="94832655"/>
<dbReference type="RefSeq" id="XP_068368019.1">
    <property type="nucleotide sequence ID" value="XM_068497951.1"/>
</dbReference>
<gene>
    <name evidence="2" type="ORF">TRFO_14666</name>
</gene>
<accession>A0A1J4KUD7</accession>